<gene>
    <name evidence="2" type="ORF">A2U01_0017235</name>
</gene>
<feature type="compositionally biased region" description="Basic residues" evidence="1">
    <location>
        <begin position="342"/>
        <end position="351"/>
    </location>
</feature>
<feature type="region of interest" description="Disordered" evidence="1">
    <location>
        <begin position="150"/>
        <end position="175"/>
    </location>
</feature>
<evidence type="ECO:0000313" key="3">
    <source>
        <dbReference type="Proteomes" id="UP000265520"/>
    </source>
</evidence>
<feature type="compositionally biased region" description="Acidic residues" evidence="1">
    <location>
        <begin position="79"/>
        <end position="89"/>
    </location>
</feature>
<feature type="region of interest" description="Disordered" evidence="1">
    <location>
        <begin position="325"/>
        <end position="351"/>
    </location>
</feature>
<feature type="region of interest" description="Disordered" evidence="1">
    <location>
        <begin position="215"/>
        <end position="249"/>
    </location>
</feature>
<dbReference type="Proteomes" id="UP000265520">
    <property type="component" value="Unassembled WGS sequence"/>
</dbReference>
<feature type="compositionally biased region" description="Basic and acidic residues" evidence="1">
    <location>
        <begin position="238"/>
        <end position="249"/>
    </location>
</feature>
<keyword evidence="3" id="KW-1185">Reference proteome</keyword>
<name>A0A392N9W9_9FABA</name>
<feature type="compositionally biased region" description="Basic and acidic residues" evidence="1">
    <location>
        <begin position="67"/>
        <end position="78"/>
    </location>
</feature>
<dbReference type="EMBL" id="LXQA010031898">
    <property type="protein sequence ID" value="MCH96251.1"/>
    <property type="molecule type" value="Genomic_DNA"/>
</dbReference>
<comment type="caution">
    <text evidence="2">The sequence shown here is derived from an EMBL/GenBank/DDBJ whole genome shotgun (WGS) entry which is preliminary data.</text>
</comment>
<feature type="compositionally biased region" description="Polar residues" evidence="1">
    <location>
        <begin position="215"/>
        <end position="225"/>
    </location>
</feature>
<protein>
    <submittedName>
        <fullName evidence="2">Uncharacterized protein</fullName>
    </submittedName>
</protein>
<evidence type="ECO:0000313" key="2">
    <source>
        <dbReference type="EMBL" id="MCH96251.1"/>
    </source>
</evidence>
<organism evidence="2 3">
    <name type="scientific">Trifolium medium</name>
    <dbReference type="NCBI Taxonomy" id="97028"/>
    <lineage>
        <taxon>Eukaryota</taxon>
        <taxon>Viridiplantae</taxon>
        <taxon>Streptophyta</taxon>
        <taxon>Embryophyta</taxon>
        <taxon>Tracheophyta</taxon>
        <taxon>Spermatophyta</taxon>
        <taxon>Magnoliopsida</taxon>
        <taxon>eudicotyledons</taxon>
        <taxon>Gunneridae</taxon>
        <taxon>Pentapetalae</taxon>
        <taxon>rosids</taxon>
        <taxon>fabids</taxon>
        <taxon>Fabales</taxon>
        <taxon>Fabaceae</taxon>
        <taxon>Papilionoideae</taxon>
        <taxon>50 kb inversion clade</taxon>
        <taxon>NPAAA clade</taxon>
        <taxon>Hologalegina</taxon>
        <taxon>IRL clade</taxon>
        <taxon>Trifolieae</taxon>
        <taxon>Trifolium</taxon>
    </lineage>
</organism>
<feature type="region of interest" description="Disordered" evidence="1">
    <location>
        <begin position="45"/>
        <end position="92"/>
    </location>
</feature>
<feature type="compositionally biased region" description="Basic and acidic residues" evidence="1">
    <location>
        <begin position="325"/>
        <end position="341"/>
    </location>
</feature>
<sequence>MDVARLLVRTKGYNVVNETVEATIDGETFLLRIVEDSFGPMRIAIPSFTNKDGRDEETGSSDEEEEFGHPEMADHVGEDLDSDNEERECEGEGRHSLALIAVVNSNEEGFEKGVTDLAIIQESENNSDFSAYGNNEHLSAEDSFFLTEKTGVSRSGPTSSPATSPNLSSNLKEAENRGVSKNYTIVGQTNSGSSGEVPAPLKVIKEGVSSKLNGKFNNSRVSSSEIPKKPNLHLKHSNPKEGKTKKTEKVETCHRNAVGKHSKPRVTSNSISSAGTILCCSSLNSSDIRNCNNQILKRREKEVTSRLWKGAKELGVGGGVEEEDCIRHFSTNEKRDEEGRKRREHNKKVVQ</sequence>
<dbReference type="AlphaFoldDB" id="A0A392N9W9"/>
<reference evidence="2 3" key="1">
    <citation type="journal article" date="2018" name="Front. Plant Sci.">
        <title>Red Clover (Trifolium pratense) and Zigzag Clover (T. medium) - A Picture of Genomic Similarities and Differences.</title>
        <authorList>
            <person name="Dluhosova J."/>
            <person name="Istvanek J."/>
            <person name="Nedelnik J."/>
            <person name="Repkova J."/>
        </authorList>
    </citation>
    <scope>NUCLEOTIDE SEQUENCE [LARGE SCALE GENOMIC DNA]</scope>
    <source>
        <strain evidence="3">cv. 10/8</strain>
        <tissue evidence="2">Leaf</tissue>
    </source>
</reference>
<accession>A0A392N9W9</accession>
<proteinExistence type="predicted"/>
<evidence type="ECO:0000256" key="1">
    <source>
        <dbReference type="SAM" id="MobiDB-lite"/>
    </source>
</evidence>
<feature type="compositionally biased region" description="Polar residues" evidence="1">
    <location>
        <begin position="150"/>
        <end position="171"/>
    </location>
</feature>